<keyword evidence="3" id="KW-0808">Transferase</keyword>
<reference evidence="7 8" key="1">
    <citation type="submission" date="2017-03" db="EMBL/GenBank/DDBJ databases">
        <title>Isolation of Levoglucosan Utilizing Bacteria.</title>
        <authorList>
            <person name="Arya A.S."/>
        </authorList>
    </citation>
    <scope>NUCLEOTIDE SEQUENCE [LARGE SCALE GENOMIC DNA]</scope>
    <source>
        <strain evidence="7 8">MEC069</strain>
    </source>
</reference>
<organism evidence="7 8">
    <name type="scientific">Paenibacillus athensensis</name>
    <dbReference type="NCBI Taxonomy" id="1967502"/>
    <lineage>
        <taxon>Bacteria</taxon>
        <taxon>Bacillati</taxon>
        <taxon>Bacillota</taxon>
        <taxon>Bacilli</taxon>
        <taxon>Bacillales</taxon>
        <taxon>Paenibacillaceae</taxon>
        <taxon>Paenibacillus</taxon>
    </lineage>
</organism>
<sequence length="193" mass="22150">MMNTDQGQGTIFVFTGTSGSGRKTVAKQIAKELGFVPIVSCTTRTPRPREVEGVDYRFLSRRAFIDADIAGEFFQTVEIDGHFYGIRKADIERALATHHNVYVIVNRYAANRFKFEYGDRAVRIFIYASKQTIVERLQARGMPMDVIDHYMNHYIEEVSYRKQCEHVFENMELSHTLDGVRKAVLSHMPTTTS</sequence>
<gene>
    <name evidence="7" type="ORF">B5M42_12050</name>
</gene>
<dbReference type="InterPro" id="IPR020590">
    <property type="entry name" value="Guanylate_kinase_CS"/>
</dbReference>
<dbReference type="Proteomes" id="UP000298246">
    <property type="component" value="Unassembled WGS sequence"/>
</dbReference>
<dbReference type="PANTHER" id="PTHR23117:SF13">
    <property type="entry name" value="GUANYLATE KINASE"/>
    <property type="match status" value="1"/>
</dbReference>
<accession>A0A4Y8Q1C7</accession>
<evidence type="ECO:0000256" key="3">
    <source>
        <dbReference type="ARBA" id="ARBA00022679"/>
    </source>
</evidence>
<dbReference type="SMART" id="SM00072">
    <property type="entry name" value="GuKc"/>
    <property type="match status" value="1"/>
</dbReference>
<dbReference type="InterPro" id="IPR027417">
    <property type="entry name" value="P-loop_NTPase"/>
</dbReference>
<comment type="similarity">
    <text evidence="2">Belongs to the guanylate kinase family.</text>
</comment>
<comment type="function">
    <text evidence="1">Essential for recycling GMP and indirectly, cGMP.</text>
</comment>
<evidence type="ECO:0000256" key="1">
    <source>
        <dbReference type="ARBA" id="ARBA00003531"/>
    </source>
</evidence>
<proteinExistence type="inferred from homology"/>
<dbReference type="InterPro" id="IPR008145">
    <property type="entry name" value="GK/Ca_channel_bsu"/>
</dbReference>
<dbReference type="PROSITE" id="PS00856">
    <property type="entry name" value="GUANYLATE_KINASE_1"/>
    <property type="match status" value="1"/>
</dbReference>
<dbReference type="AlphaFoldDB" id="A0A4Y8Q1C7"/>
<feature type="domain" description="Guanylate kinase-like" evidence="6">
    <location>
        <begin position="9"/>
        <end position="189"/>
    </location>
</feature>
<keyword evidence="4" id="KW-0418">Kinase</keyword>
<dbReference type="Pfam" id="PF00625">
    <property type="entry name" value="Guanylate_kin"/>
    <property type="match status" value="1"/>
</dbReference>
<name>A0A4Y8Q1C7_9BACL</name>
<dbReference type="PROSITE" id="PS50052">
    <property type="entry name" value="GUANYLATE_KINASE_2"/>
    <property type="match status" value="1"/>
</dbReference>
<dbReference type="Gene3D" id="3.40.50.300">
    <property type="entry name" value="P-loop containing nucleotide triphosphate hydrolases"/>
    <property type="match status" value="1"/>
</dbReference>
<evidence type="ECO:0000256" key="2">
    <source>
        <dbReference type="ARBA" id="ARBA00005790"/>
    </source>
</evidence>
<evidence type="ECO:0000259" key="6">
    <source>
        <dbReference type="PROSITE" id="PS50052"/>
    </source>
</evidence>
<evidence type="ECO:0000256" key="4">
    <source>
        <dbReference type="ARBA" id="ARBA00022777"/>
    </source>
</evidence>
<dbReference type="PANTHER" id="PTHR23117">
    <property type="entry name" value="GUANYLATE KINASE-RELATED"/>
    <property type="match status" value="1"/>
</dbReference>
<dbReference type="RefSeq" id="WP_134753103.1">
    <property type="nucleotide sequence ID" value="NZ_MYFO02000010.1"/>
</dbReference>
<dbReference type="OrthoDB" id="1033810at2"/>
<dbReference type="EMBL" id="MYFO01000013">
    <property type="protein sequence ID" value="TFE87552.1"/>
    <property type="molecule type" value="Genomic_DNA"/>
</dbReference>
<comment type="catalytic activity">
    <reaction evidence="5">
        <text>GMP + ATP = GDP + ADP</text>
        <dbReference type="Rhea" id="RHEA:20780"/>
        <dbReference type="ChEBI" id="CHEBI:30616"/>
        <dbReference type="ChEBI" id="CHEBI:58115"/>
        <dbReference type="ChEBI" id="CHEBI:58189"/>
        <dbReference type="ChEBI" id="CHEBI:456216"/>
        <dbReference type="EC" id="2.7.4.8"/>
    </reaction>
</comment>
<comment type="caution">
    <text evidence="7">The sequence shown here is derived from an EMBL/GenBank/DDBJ whole genome shotgun (WGS) entry which is preliminary data.</text>
</comment>
<dbReference type="GO" id="GO:0005829">
    <property type="term" value="C:cytosol"/>
    <property type="evidence" value="ECO:0007669"/>
    <property type="project" value="TreeGrafter"/>
</dbReference>
<evidence type="ECO:0000256" key="5">
    <source>
        <dbReference type="ARBA" id="ARBA00048594"/>
    </source>
</evidence>
<dbReference type="GO" id="GO:0004385">
    <property type="term" value="F:GMP kinase activity"/>
    <property type="evidence" value="ECO:0007669"/>
    <property type="project" value="UniProtKB-EC"/>
</dbReference>
<dbReference type="SUPFAM" id="SSF52540">
    <property type="entry name" value="P-loop containing nucleoside triphosphate hydrolases"/>
    <property type="match status" value="1"/>
</dbReference>
<dbReference type="InterPro" id="IPR008144">
    <property type="entry name" value="Guanylate_kin-like_dom"/>
</dbReference>
<evidence type="ECO:0000313" key="8">
    <source>
        <dbReference type="Proteomes" id="UP000298246"/>
    </source>
</evidence>
<protein>
    <recommendedName>
        <fullName evidence="6">Guanylate kinase-like domain-containing protein</fullName>
    </recommendedName>
</protein>
<keyword evidence="8" id="KW-1185">Reference proteome</keyword>
<evidence type="ECO:0000313" key="7">
    <source>
        <dbReference type="EMBL" id="TFE87552.1"/>
    </source>
</evidence>